<proteinExistence type="predicted"/>
<dbReference type="EMBL" id="CAJNOJ010000388">
    <property type="protein sequence ID" value="CAF1428633.1"/>
    <property type="molecule type" value="Genomic_DNA"/>
</dbReference>
<evidence type="ECO:0000313" key="2">
    <source>
        <dbReference type="EMBL" id="CAF0948739.1"/>
    </source>
</evidence>
<keyword evidence="1" id="KW-1133">Transmembrane helix</keyword>
<feature type="transmembrane region" description="Helical" evidence="1">
    <location>
        <begin position="69"/>
        <end position="94"/>
    </location>
</feature>
<evidence type="ECO:0008006" key="5">
    <source>
        <dbReference type="Google" id="ProtNLM"/>
    </source>
</evidence>
<name>A0A814D115_ADIRI</name>
<dbReference type="EMBL" id="CAJNOR010000563">
    <property type="protein sequence ID" value="CAF0948739.1"/>
    <property type="molecule type" value="Genomic_DNA"/>
</dbReference>
<keyword evidence="1" id="KW-0472">Membrane</keyword>
<comment type="caution">
    <text evidence="2">The sequence shown here is derived from an EMBL/GenBank/DDBJ whole genome shotgun (WGS) entry which is preliminary data.</text>
</comment>
<keyword evidence="1" id="KW-0812">Transmembrane</keyword>
<feature type="transmembrane region" description="Helical" evidence="1">
    <location>
        <begin position="101"/>
        <end position="125"/>
    </location>
</feature>
<sequence length="183" mass="19665">MLAHSVQRGGRHPIGYGRGLTPIDYKWKALWPSLLSTIIGALIVLSGLLLFVLEIASLGLLGKIGITPSLYGCAVGIWAGLFIMAAGVLILMIAYMKSVRLWALIAFCATVAATIFAIIDFSIVAARVADLRSVGAFDSIFTDLKSVAGLNGAQLAFGLVAFLLCLAFIGLYVHIYMKIRKYR</sequence>
<reference evidence="2" key="1">
    <citation type="submission" date="2021-02" db="EMBL/GenBank/DDBJ databases">
        <authorList>
            <person name="Nowell W R."/>
        </authorList>
    </citation>
    <scope>NUCLEOTIDE SEQUENCE</scope>
</reference>
<feature type="transmembrane region" description="Helical" evidence="1">
    <location>
        <begin position="155"/>
        <end position="177"/>
    </location>
</feature>
<organism evidence="2 4">
    <name type="scientific">Adineta ricciae</name>
    <name type="common">Rotifer</name>
    <dbReference type="NCBI Taxonomy" id="249248"/>
    <lineage>
        <taxon>Eukaryota</taxon>
        <taxon>Metazoa</taxon>
        <taxon>Spiralia</taxon>
        <taxon>Gnathifera</taxon>
        <taxon>Rotifera</taxon>
        <taxon>Eurotatoria</taxon>
        <taxon>Bdelloidea</taxon>
        <taxon>Adinetida</taxon>
        <taxon>Adinetidae</taxon>
        <taxon>Adineta</taxon>
    </lineage>
</organism>
<evidence type="ECO:0000313" key="4">
    <source>
        <dbReference type="Proteomes" id="UP000663828"/>
    </source>
</evidence>
<dbReference type="AlphaFoldDB" id="A0A814D115"/>
<dbReference type="Proteomes" id="UP000663852">
    <property type="component" value="Unassembled WGS sequence"/>
</dbReference>
<keyword evidence="4" id="KW-1185">Reference proteome</keyword>
<evidence type="ECO:0000313" key="3">
    <source>
        <dbReference type="EMBL" id="CAF1428633.1"/>
    </source>
</evidence>
<feature type="transmembrane region" description="Helical" evidence="1">
    <location>
        <begin position="34"/>
        <end position="57"/>
    </location>
</feature>
<dbReference type="Proteomes" id="UP000663828">
    <property type="component" value="Unassembled WGS sequence"/>
</dbReference>
<protein>
    <recommendedName>
        <fullName evidence="5">MARVEL domain-containing protein</fullName>
    </recommendedName>
</protein>
<dbReference type="OrthoDB" id="10054952at2759"/>
<evidence type="ECO:0000256" key="1">
    <source>
        <dbReference type="SAM" id="Phobius"/>
    </source>
</evidence>
<gene>
    <name evidence="3" type="ORF">EDS130_LOCUS38044</name>
    <name evidence="2" type="ORF">XAT740_LOCUS10542</name>
</gene>
<accession>A0A814D115</accession>